<dbReference type="Gene3D" id="2.40.50.430">
    <property type="match status" value="1"/>
</dbReference>
<comment type="similarity">
    <text evidence="1">Belongs to the DNA polymerase delta/II small subunit family.</text>
</comment>
<evidence type="ECO:0000313" key="5">
    <source>
        <dbReference type="EMBL" id="KAK2197024.1"/>
    </source>
</evidence>
<name>A0AAD9PLG9_9APIC</name>
<dbReference type="InterPro" id="IPR024826">
    <property type="entry name" value="DNA_pol_delta/II_ssu"/>
</dbReference>
<feature type="domain" description="DNA polymerase delta subunit OB-fold" evidence="4">
    <location>
        <begin position="10"/>
        <end position="70"/>
    </location>
</feature>
<proteinExistence type="inferred from homology"/>
<dbReference type="AlphaFoldDB" id="A0AAD9PLG9"/>
<protein>
    <submittedName>
        <fullName evidence="5">Bifunctional DNA polymerase alpha-delta-epsilon</fullName>
    </submittedName>
</protein>
<dbReference type="Pfam" id="PF18018">
    <property type="entry name" value="DNA_pol_D_N"/>
    <property type="match status" value="1"/>
</dbReference>
<dbReference type="GeneID" id="94334316"/>
<dbReference type="GO" id="GO:0043625">
    <property type="term" value="C:delta DNA polymerase complex"/>
    <property type="evidence" value="ECO:0007669"/>
    <property type="project" value="TreeGrafter"/>
</dbReference>
<evidence type="ECO:0000313" key="6">
    <source>
        <dbReference type="Proteomes" id="UP001214638"/>
    </source>
</evidence>
<sequence length="315" mass="34739">MLPHALREYMETHISLSNYSSDDDYLSIEDDTLRFVLSGNVLDPRKMVTGLIIALKGSVNELGHFVVCDYLLPGPPKPLNVQILAKEEKYLAFVSGLEISTANANHQNLMLLRDFFLGNNPHTQKIIRIVIAGNGIGECDADSLAQSDIYFAQLAASVPVDLMPGPNDPTNLNLPQQPIHPCLMEHSKRYTTFKSTTNPYFFTLDGIRFLGVSGQSVKGVCDYSTLNEMDALKMAVDSRIIAPTAADSLGCHPDAKMFNLINDNEFPHVFFSGNCNEYAVDSGMPRLICVPNFNKQPVVVLFSLLTLNVSLIKLA</sequence>
<evidence type="ECO:0000259" key="3">
    <source>
        <dbReference type="Pfam" id="PF04042"/>
    </source>
</evidence>
<dbReference type="GO" id="GO:0006271">
    <property type="term" value="P:DNA strand elongation involved in DNA replication"/>
    <property type="evidence" value="ECO:0007669"/>
    <property type="project" value="TreeGrafter"/>
</dbReference>
<evidence type="ECO:0000256" key="2">
    <source>
        <dbReference type="ARBA" id="ARBA00022705"/>
    </source>
</evidence>
<keyword evidence="2" id="KW-0235">DNA replication</keyword>
<dbReference type="KEGG" id="bdw:94334316"/>
<comment type="caution">
    <text evidence="5">The sequence shown here is derived from an EMBL/GenBank/DDBJ whole genome shotgun (WGS) entry which is preliminary data.</text>
</comment>
<dbReference type="InterPro" id="IPR040663">
    <property type="entry name" value="DNA_pol_D_N"/>
</dbReference>
<dbReference type="EMBL" id="JALLKP010000001">
    <property type="protein sequence ID" value="KAK2197024.1"/>
    <property type="molecule type" value="Genomic_DNA"/>
</dbReference>
<dbReference type="Gene3D" id="3.60.21.50">
    <property type="match status" value="1"/>
</dbReference>
<dbReference type="Proteomes" id="UP001214638">
    <property type="component" value="Unassembled WGS sequence"/>
</dbReference>
<dbReference type="Pfam" id="PF04042">
    <property type="entry name" value="DNA_pol_E_B"/>
    <property type="match status" value="1"/>
</dbReference>
<evidence type="ECO:0000259" key="4">
    <source>
        <dbReference type="Pfam" id="PF18018"/>
    </source>
</evidence>
<dbReference type="PANTHER" id="PTHR10416:SF0">
    <property type="entry name" value="DNA POLYMERASE DELTA SUBUNIT 2"/>
    <property type="match status" value="1"/>
</dbReference>
<accession>A0AAD9PLG9</accession>
<gene>
    <name evidence="5" type="ORF">BdWA1_000018</name>
</gene>
<dbReference type="RefSeq" id="XP_067803866.1">
    <property type="nucleotide sequence ID" value="XM_067945075.1"/>
</dbReference>
<feature type="domain" description="DNA polymerase alpha/delta/epsilon subunit B" evidence="3">
    <location>
        <begin position="92"/>
        <end position="278"/>
    </location>
</feature>
<dbReference type="GO" id="GO:0003677">
    <property type="term" value="F:DNA binding"/>
    <property type="evidence" value="ECO:0007669"/>
    <property type="project" value="InterPro"/>
</dbReference>
<reference evidence="5" key="1">
    <citation type="journal article" date="2023" name="Nat. Microbiol.">
        <title>Babesia duncani multi-omics identifies virulence factors and drug targets.</title>
        <authorList>
            <person name="Singh P."/>
            <person name="Lonardi S."/>
            <person name="Liang Q."/>
            <person name="Vydyam P."/>
            <person name="Khabirova E."/>
            <person name="Fang T."/>
            <person name="Gihaz S."/>
            <person name="Thekkiniath J."/>
            <person name="Munshi M."/>
            <person name="Abel S."/>
            <person name="Ciampossin L."/>
            <person name="Batugedara G."/>
            <person name="Gupta M."/>
            <person name="Lu X.M."/>
            <person name="Lenz T."/>
            <person name="Chakravarty S."/>
            <person name="Cornillot E."/>
            <person name="Hu Y."/>
            <person name="Ma W."/>
            <person name="Gonzalez L.M."/>
            <person name="Sanchez S."/>
            <person name="Estrada K."/>
            <person name="Sanchez-Flores A."/>
            <person name="Montero E."/>
            <person name="Harb O.S."/>
            <person name="Le Roch K.G."/>
            <person name="Mamoun C.B."/>
        </authorList>
    </citation>
    <scope>NUCLEOTIDE SEQUENCE</scope>
    <source>
        <strain evidence="5">WA1</strain>
    </source>
</reference>
<organism evidence="5 6">
    <name type="scientific">Babesia duncani</name>
    <dbReference type="NCBI Taxonomy" id="323732"/>
    <lineage>
        <taxon>Eukaryota</taxon>
        <taxon>Sar</taxon>
        <taxon>Alveolata</taxon>
        <taxon>Apicomplexa</taxon>
        <taxon>Aconoidasida</taxon>
        <taxon>Piroplasmida</taxon>
        <taxon>Babesiidae</taxon>
        <taxon>Babesia</taxon>
    </lineage>
</organism>
<keyword evidence="6" id="KW-1185">Reference proteome</keyword>
<dbReference type="InterPro" id="IPR007185">
    <property type="entry name" value="DNA_pol_a/d/e_bsu"/>
</dbReference>
<dbReference type="PANTHER" id="PTHR10416">
    <property type="entry name" value="DNA POLYMERASE DELTA SUBUNIT 2"/>
    <property type="match status" value="1"/>
</dbReference>
<evidence type="ECO:0000256" key="1">
    <source>
        <dbReference type="ARBA" id="ARBA00006035"/>
    </source>
</evidence>